<gene>
    <name evidence="2" type="ORF">E2605_16980</name>
</gene>
<dbReference type="InterPro" id="IPR001173">
    <property type="entry name" value="Glyco_trans_2-like"/>
</dbReference>
<feature type="domain" description="Glycosyltransferase 2-like" evidence="1">
    <location>
        <begin position="12"/>
        <end position="130"/>
    </location>
</feature>
<dbReference type="OrthoDB" id="1351873at2"/>
<keyword evidence="2" id="KW-0808">Transferase</keyword>
<reference evidence="2 3" key="1">
    <citation type="submission" date="2019-03" db="EMBL/GenBank/DDBJ databases">
        <title>San Antonio Military Medical Center submission to MRSN (WRAIR), pending publication.</title>
        <authorList>
            <person name="Blyth D.M."/>
            <person name="Mccarthy S.L."/>
            <person name="Schall S.E."/>
            <person name="Stam J.A."/>
            <person name="Ong A.C."/>
            <person name="Mcgann P.T."/>
        </authorList>
    </citation>
    <scope>NUCLEOTIDE SEQUENCE [LARGE SCALE GENOMIC DNA]</scope>
    <source>
        <strain evidence="2 3">MRSN571793</strain>
    </source>
</reference>
<dbReference type="Pfam" id="PF00535">
    <property type="entry name" value="Glycos_transf_2"/>
    <property type="match status" value="1"/>
</dbReference>
<keyword evidence="3" id="KW-1185">Reference proteome</keyword>
<dbReference type="GO" id="GO:0016740">
    <property type="term" value="F:transferase activity"/>
    <property type="evidence" value="ECO:0007669"/>
    <property type="project" value="UniProtKB-KW"/>
</dbReference>
<proteinExistence type="predicted"/>
<name>A0A4Y8KUV5_9BACT</name>
<comment type="caution">
    <text evidence="2">The sequence shown here is derived from an EMBL/GenBank/DDBJ whole genome shotgun (WGS) entry which is preliminary data.</text>
</comment>
<evidence type="ECO:0000259" key="1">
    <source>
        <dbReference type="Pfam" id="PF00535"/>
    </source>
</evidence>
<dbReference type="Gene3D" id="3.90.550.10">
    <property type="entry name" value="Spore Coat Polysaccharide Biosynthesis Protein SpsA, Chain A"/>
    <property type="match status" value="1"/>
</dbReference>
<protein>
    <submittedName>
        <fullName evidence="2">Glycosyltransferase</fullName>
    </submittedName>
</protein>
<accession>A0A4Y8KUV5</accession>
<sequence length="276" mass="32132">MFVKEANLKVLVVIVLYNESLLESKTYNTLLCDSIDYDEIFIYDNSPVKQEVPSLSKKYQYIHYPDNPGLSKVYNEAANYAATKGIDWLLLLDQDTSFPKGAWSSYLQAVEKFPYIKMFTPRHIIKSGRFISPVPYIYRFACSKTFVPIGIASFKKFIPINSGMLVNVQAFIEVGGYNEAVTLDFSDTQFVERFTSKYKEFYILDCICSQDFSAETTNFTSLLNRFEIFCKCARNCQKNRLVDKIQYFLVVLKRTISLSVKCKKVVFLRYFFKYYL</sequence>
<dbReference type="AlphaFoldDB" id="A0A4Y8KUV5"/>
<evidence type="ECO:0000313" key="2">
    <source>
        <dbReference type="EMBL" id="TFD93176.1"/>
    </source>
</evidence>
<dbReference type="SUPFAM" id="SSF53448">
    <property type="entry name" value="Nucleotide-diphospho-sugar transferases"/>
    <property type="match status" value="1"/>
</dbReference>
<dbReference type="Proteomes" id="UP000297861">
    <property type="component" value="Unassembled WGS sequence"/>
</dbReference>
<evidence type="ECO:0000313" key="3">
    <source>
        <dbReference type="Proteomes" id="UP000297861"/>
    </source>
</evidence>
<dbReference type="RefSeq" id="WP_134437318.1">
    <property type="nucleotide sequence ID" value="NZ_SOML01000013.1"/>
</dbReference>
<organism evidence="2 3">
    <name type="scientific">Dysgonomonas capnocytophagoides</name>
    <dbReference type="NCBI Taxonomy" id="45254"/>
    <lineage>
        <taxon>Bacteria</taxon>
        <taxon>Pseudomonadati</taxon>
        <taxon>Bacteroidota</taxon>
        <taxon>Bacteroidia</taxon>
        <taxon>Bacteroidales</taxon>
        <taxon>Dysgonomonadaceae</taxon>
        <taxon>Dysgonomonas</taxon>
    </lineage>
</organism>
<dbReference type="EMBL" id="SOML01000013">
    <property type="protein sequence ID" value="TFD93176.1"/>
    <property type="molecule type" value="Genomic_DNA"/>
</dbReference>
<dbReference type="InterPro" id="IPR029044">
    <property type="entry name" value="Nucleotide-diphossugar_trans"/>
</dbReference>